<dbReference type="GO" id="GO:0004074">
    <property type="term" value="F:biliverdin reductase [NAD(P)H] activity"/>
    <property type="evidence" value="ECO:0007669"/>
    <property type="project" value="TreeGrafter"/>
</dbReference>
<evidence type="ECO:0000259" key="1">
    <source>
        <dbReference type="Pfam" id="PF13460"/>
    </source>
</evidence>
<organism evidence="2 3">
    <name type="scientific">Corallococcus llansteffanensis</name>
    <dbReference type="NCBI Taxonomy" id="2316731"/>
    <lineage>
        <taxon>Bacteria</taxon>
        <taxon>Pseudomonadati</taxon>
        <taxon>Myxococcota</taxon>
        <taxon>Myxococcia</taxon>
        <taxon>Myxococcales</taxon>
        <taxon>Cystobacterineae</taxon>
        <taxon>Myxococcaceae</taxon>
        <taxon>Corallococcus</taxon>
    </lineage>
</organism>
<reference evidence="3" key="1">
    <citation type="submission" date="2018-09" db="EMBL/GenBank/DDBJ databases">
        <authorList>
            <person name="Livingstone P.G."/>
            <person name="Whitworth D.E."/>
        </authorList>
    </citation>
    <scope>NUCLEOTIDE SEQUENCE [LARGE SCALE GENOMIC DNA]</scope>
    <source>
        <strain evidence="3">CA051B</strain>
    </source>
</reference>
<dbReference type="PANTHER" id="PTHR43355">
    <property type="entry name" value="FLAVIN REDUCTASE (NADPH)"/>
    <property type="match status" value="1"/>
</dbReference>
<dbReference type="AlphaFoldDB" id="A0A3A8Q2M7"/>
<dbReference type="GO" id="GO:0042602">
    <property type="term" value="F:riboflavin reductase (NADPH) activity"/>
    <property type="evidence" value="ECO:0007669"/>
    <property type="project" value="TreeGrafter"/>
</dbReference>
<dbReference type="Gene3D" id="3.40.50.720">
    <property type="entry name" value="NAD(P)-binding Rossmann-like Domain"/>
    <property type="match status" value="1"/>
</dbReference>
<name>A0A3A8Q2M7_9BACT</name>
<keyword evidence="3" id="KW-1185">Reference proteome</keyword>
<feature type="domain" description="NAD(P)-binding" evidence="1">
    <location>
        <begin position="59"/>
        <end position="250"/>
    </location>
</feature>
<dbReference type="Proteomes" id="UP000272888">
    <property type="component" value="Unassembled WGS sequence"/>
</dbReference>
<evidence type="ECO:0000313" key="2">
    <source>
        <dbReference type="EMBL" id="RKH60315.1"/>
    </source>
</evidence>
<gene>
    <name evidence="2" type="ORF">D7V93_13580</name>
</gene>
<dbReference type="EMBL" id="RAWB01000117">
    <property type="protein sequence ID" value="RKH60315.1"/>
    <property type="molecule type" value="Genomic_DNA"/>
</dbReference>
<dbReference type="PANTHER" id="PTHR43355:SF2">
    <property type="entry name" value="FLAVIN REDUCTASE (NADPH)"/>
    <property type="match status" value="1"/>
</dbReference>
<proteinExistence type="predicted"/>
<accession>A0A3A8Q2M7</accession>
<dbReference type="InterPro" id="IPR051606">
    <property type="entry name" value="Polyketide_Oxido-like"/>
</dbReference>
<evidence type="ECO:0000313" key="3">
    <source>
        <dbReference type="Proteomes" id="UP000272888"/>
    </source>
</evidence>
<dbReference type="CDD" id="cd05244">
    <property type="entry name" value="BVR-B_like_SDR_a"/>
    <property type="match status" value="1"/>
</dbReference>
<sequence>MGAHIFSPNYGRGGAGHKGKCAGCLVAWRCASGFAGLAGLALRSRAPSGRGDMRIVVIGASQGTGALAVRTALDRGHAVTAFARSPEKLVLEHPKLTRLKGDFHQRASVEEAVRGHDAVIVTASATQLKAFKENPNYFSQGTGFVIDAMKAHGVRKLSVLSALGTGDSKSMANFLVRTLVISFILKLPFEDHDRQERLVRDSGLDWVIARPGRLTNGPARRQYVKKTQGEAVPSSISRADVADFLVEAVEVDTWVKQTVHLGG</sequence>
<dbReference type="SUPFAM" id="SSF51735">
    <property type="entry name" value="NAD(P)-binding Rossmann-fold domains"/>
    <property type="match status" value="1"/>
</dbReference>
<protein>
    <submittedName>
        <fullName evidence="2">SDR family oxidoreductase</fullName>
    </submittedName>
</protein>
<dbReference type="Pfam" id="PF13460">
    <property type="entry name" value="NAD_binding_10"/>
    <property type="match status" value="1"/>
</dbReference>
<dbReference type="InterPro" id="IPR036291">
    <property type="entry name" value="NAD(P)-bd_dom_sf"/>
</dbReference>
<comment type="caution">
    <text evidence="2">The sequence shown here is derived from an EMBL/GenBank/DDBJ whole genome shotgun (WGS) entry which is preliminary data.</text>
</comment>
<dbReference type="InterPro" id="IPR016040">
    <property type="entry name" value="NAD(P)-bd_dom"/>
</dbReference>